<evidence type="ECO:0000256" key="1">
    <source>
        <dbReference type="SAM" id="SignalP"/>
    </source>
</evidence>
<organism evidence="2 3">
    <name type="scientific">Pedobacter flavus</name>
    <dbReference type="NCBI Taxonomy" id="3113906"/>
    <lineage>
        <taxon>Bacteria</taxon>
        <taxon>Pseudomonadati</taxon>
        <taxon>Bacteroidota</taxon>
        <taxon>Sphingobacteriia</taxon>
        <taxon>Sphingobacteriales</taxon>
        <taxon>Sphingobacteriaceae</taxon>
        <taxon>Pedobacter</taxon>
    </lineage>
</organism>
<proteinExistence type="predicted"/>
<feature type="chain" id="PRO_5045491070" evidence="1">
    <location>
        <begin position="20"/>
        <end position="190"/>
    </location>
</feature>
<feature type="signal peptide" evidence="1">
    <location>
        <begin position="1"/>
        <end position="19"/>
    </location>
</feature>
<reference evidence="2 3" key="1">
    <citation type="submission" date="2024-01" db="EMBL/GenBank/DDBJ databases">
        <title>Pedobacter sp. nov., isolated from oil-contaminated soil.</title>
        <authorList>
            <person name="Le N.T.T."/>
        </authorList>
    </citation>
    <scope>NUCLEOTIDE SEQUENCE [LARGE SCALE GENOMIC DNA]</scope>
    <source>
        <strain evidence="2 3">VNH31</strain>
    </source>
</reference>
<dbReference type="EMBL" id="JAZDQU010000001">
    <property type="protein sequence ID" value="MEE1884491.1"/>
    <property type="molecule type" value="Genomic_DNA"/>
</dbReference>
<dbReference type="InterPro" id="IPR021314">
    <property type="entry name" value="DUF2911"/>
</dbReference>
<accession>A0ABU7H1R0</accession>
<gene>
    <name evidence="2" type="ORF">VRU49_03555</name>
</gene>
<comment type="caution">
    <text evidence="2">The sequence shown here is derived from an EMBL/GenBank/DDBJ whole genome shotgun (WGS) entry which is preliminary data.</text>
</comment>
<sequence length="190" mass="21781">MKKLLIGLLAMLCMHSTFAQAPLEIKYSKLDASPADILYFPLRAPNVNIDDNSTPKIKIVYSRPQKKEREVFGVMQKFDVVWRLGANENTEIKFYQPVEINGKTVEAGTYSFFAIPNPTKWTLILNKRIDRWGAFTYDSKLDYLRTDVPVQNLDNPVEALSMTFTESPEGANLYIAWDKTQVMLPIKVKK</sequence>
<keyword evidence="1" id="KW-0732">Signal</keyword>
<evidence type="ECO:0000313" key="3">
    <source>
        <dbReference type="Proteomes" id="UP001337681"/>
    </source>
</evidence>
<name>A0ABU7H1R0_9SPHI</name>
<evidence type="ECO:0000313" key="2">
    <source>
        <dbReference type="EMBL" id="MEE1884491.1"/>
    </source>
</evidence>
<protein>
    <submittedName>
        <fullName evidence="2">DUF2911 domain-containing protein</fullName>
    </submittedName>
</protein>
<dbReference type="Pfam" id="PF11138">
    <property type="entry name" value="DUF2911"/>
    <property type="match status" value="1"/>
</dbReference>
<dbReference type="Proteomes" id="UP001337681">
    <property type="component" value="Unassembled WGS sequence"/>
</dbReference>
<keyword evidence="3" id="KW-1185">Reference proteome</keyword>
<dbReference type="RefSeq" id="WP_330145405.1">
    <property type="nucleotide sequence ID" value="NZ_JAZDQU010000001.1"/>
</dbReference>